<proteinExistence type="predicted"/>
<evidence type="ECO:0000313" key="6">
    <source>
        <dbReference type="EMBL" id="SDD28439.1"/>
    </source>
</evidence>
<dbReference type="Gene3D" id="2.102.10.10">
    <property type="entry name" value="Rieske [2Fe-2S] iron-sulphur domain"/>
    <property type="match status" value="1"/>
</dbReference>
<evidence type="ECO:0000256" key="3">
    <source>
        <dbReference type="ARBA" id="ARBA00023004"/>
    </source>
</evidence>
<dbReference type="STRING" id="1391627.SAMN05216464_101298"/>
<dbReference type="GO" id="GO:0051537">
    <property type="term" value="F:2 iron, 2 sulfur cluster binding"/>
    <property type="evidence" value="ECO:0007669"/>
    <property type="project" value="UniProtKB-KW"/>
</dbReference>
<evidence type="ECO:0000256" key="4">
    <source>
        <dbReference type="ARBA" id="ARBA00023014"/>
    </source>
</evidence>
<keyword evidence="3" id="KW-0408">Iron</keyword>
<dbReference type="PROSITE" id="PS51296">
    <property type="entry name" value="RIESKE"/>
    <property type="match status" value="1"/>
</dbReference>
<gene>
    <name evidence="6" type="ORF">SAMN05216464_101298</name>
</gene>
<sequence>MKWYKIPEIRNTGEPFIKKVKAGNKNICLVGYDGEIYATALSCPHAGFDLSEGLCVKGNIICPYHRYAYNLKTGKGGEGQNDFLQIYAVEVKDDEIYVGISSFWDRLRGK</sequence>
<dbReference type="Pfam" id="PF00355">
    <property type="entry name" value="Rieske"/>
    <property type="match status" value="1"/>
</dbReference>
<dbReference type="GO" id="GO:0051213">
    <property type="term" value="F:dioxygenase activity"/>
    <property type="evidence" value="ECO:0007669"/>
    <property type="project" value="UniProtKB-KW"/>
</dbReference>
<dbReference type="OrthoDB" id="593800at2"/>
<dbReference type="PANTHER" id="PTHR21496">
    <property type="entry name" value="FERREDOXIN-RELATED"/>
    <property type="match status" value="1"/>
</dbReference>
<dbReference type="RefSeq" id="WP_091143066.1">
    <property type="nucleotide sequence ID" value="NZ_FNAI01000001.1"/>
</dbReference>
<protein>
    <submittedName>
        <fullName evidence="6">Nitrite reductase (NADH) small subunit/3-phenylpropionate/trans-cinnamate dioxygenase ferredoxin subunit</fullName>
    </submittedName>
</protein>
<dbReference type="AlphaFoldDB" id="A0A1G6THE3"/>
<feature type="domain" description="Rieske" evidence="5">
    <location>
        <begin position="3"/>
        <end position="98"/>
    </location>
</feature>
<evidence type="ECO:0000256" key="2">
    <source>
        <dbReference type="ARBA" id="ARBA00022723"/>
    </source>
</evidence>
<keyword evidence="4" id="KW-0411">Iron-sulfur</keyword>
<dbReference type="InterPro" id="IPR036922">
    <property type="entry name" value="Rieske_2Fe-2S_sf"/>
</dbReference>
<accession>A0A1G6THE3</accession>
<name>A0A1G6THE3_9SPHI</name>
<keyword evidence="6" id="KW-0560">Oxidoreductase</keyword>
<keyword evidence="1" id="KW-0001">2Fe-2S</keyword>
<evidence type="ECO:0000256" key="1">
    <source>
        <dbReference type="ARBA" id="ARBA00022714"/>
    </source>
</evidence>
<evidence type="ECO:0000313" key="7">
    <source>
        <dbReference type="Proteomes" id="UP000199072"/>
    </source>
</evidence>
<dbReference type="GO" id="GO:0046872">
    <property type="term" value="F:metal ion binding"/>
    <property type="evidence" value="ECO:0007669"/>
    <property type="project" value="UniProtKB-KW"/>
</dbReference>
<evidence type="ECO:0000259" key="5">
    <source>
        <dbReference type="PROSITE" id="PS51296"/>
    </source>
</evidence>
<reference evidence="6 7" key="1">
    <citation type="submission" date="2016-10" db="EMBL/GenBank/DDBJ databases">
        <authorList>
            <person name="de Groot N.N."/>
        </authorList>
    </citation>
    <scope>NUCLEOTIDE SEQUENCE [LARGE SCALE GENOMIC DNA]</scope>
    <source>
        <strain evidence="6 7">47C3B</strain>
    </source>
</reference>
<dbReference type="SUPFAM" id="SSF50022">
    <property type="entry name" value="ISP domain"/>
    <property type="match status" value="1"/>
</dbReference>
<dbReference type="Proteomes" id="UP000199072">
    <property type="component" value="Unassembled WGS sequence"/>
</dbReference>
<organism evidence="6 7">
    <name type="scientific">Mucilaginibacter pineti</name>
    <dbReference type="NCBI Taxonomy" id="1391627"/>
    <lineage>
        <taxon>Bacteria</taxon>
        <taxon>Pseudomonadati</taxon>
        <taxon>Bacteroidota</taxon>
        <taxon>Sphingobacteriia</taxon>
        <taxon>Sphingobacteriales</taxon>
        <taxon>Sphingobacteriaceae</taxon>
        <taxon>Mucilaginibacter</taxon>
    </lineage>
</organism>
<keyword evidence="2" id="KW-0479">Metal-binding</keyword>
<dbReference type="PANTHER" id="PTHR21496:SF23">
    <property type="entry name" value="3-PHENYLPROPIONATE_CINNAMIC ACID DIOXYGENASE FERREDOXIN SUBUNIT"/>
    <property type="match status" value="1"/>
</dbReference>
<keyword evidence="6" id="KW-0223">Dioxygenase</keyword>
<dbReference type="InterPro" id="IPR017941">
    <property type="entry name" value="Rieske_2Fe-2S"/>
</dbReference>
<dbReference type="EMBL" id="FNAI01000001">
    <property type="protein sequence ID" value="SDD28439.1"/>
    <property type="molecule type" value="Genomic_DNA"/>
</dbReference>
<keyword evidence="7" id="KW-1185">Reference proteome</keyword>